<evidence type="ECO:0000256" key="1">
    <source>
        <dbReference type="SAM" id="MobiDB-lite"/>
    </source>
</evidence>
<name>A0A1M6EVY4_9PROT</name>
<feature type="compositionally biased region" description="Basic and acidic residues" evidence="1">
    <location>
        <begin position="99"/>
        <end position="125"/>
    </location>
</feature>
<proteinExistence type="predicted"/>
<feature type="chain" id="PRO_5012025385" evidence="2">
    <location>
        <begin position="22"/>
        <end position="140"/>
    </location>
</feature>
<evidence type="ECO:0000313" key="4">
    <source>
        <dbReference type="Proteomes" id="UP000184387"/>
    </source>
</evidence>
<sequence length="140" mass="15070">MITTFALSTLLLGAMPGPGPAAAPVQLVQSAEAPPAATRSRPRRPARRTARRATPPPVEAPPPPAPAPPPQAEVAPMPNRSIEAPRGPYAPETAQIRPDLIRPRNLPDARVQSDNDYTRERDSLYREPAAGARMNIPFSY</sequence>
<dbReference type="EMBL" id="FQZF01000006">
    <property type="protein sequence ID" value="SHI89602.1"/>
    <property type="molecule type" value="Genomic_DNA"/>
</dbReference>
<feature type="signal peptide" evidence="2">
    <location>
        <begin position="1"/>
        <end position="21"/>
    </location>
</feature>
<dbReference type="AlphaFoldDB" id="A0A1M6EVY4"/>
<gene>
    <name evidence="3" type="ORF">SAMN02745194_01301</name>
</gene>
<keyword evidence="2" id="KW-0732">Signal</keyword>
<dbReference type="Proteomes" id="UP000184387">
    <property type="component" value="Unassembled WGS sequence"/>
</dbReference>
<evidence type="ECO:0000256" key="2">
    <source>
        <dbReference type="SAM" id="SignalP"/>
    </source>
</evidence>
<feature type="compositionally biased region" description="Pro residues" evidence="1">
    <location>
        <begin position="54"/>
        <end position="71"/>
    </location>
</feature>
<keyword evidence="4" id="KW-1185">Reference proteome</keyword>
<dbReference type="STRING" id="198092.SAMN02745194_01301"/>
<dbReference type="RefSeq" id="WP_073132802.1">
    <property type="nucleotide sequence ID" value="NZ_FQZF01000006.1"/>
</dbReference>
<evidence type="ECO:0000313" key="3">
    <source>
        <dbReference type="EMBL" id="SHI89602.1"/>
    </source>
</evidence>
<accession>A0A1M6EVY4</accession>
<feature type="compositionally biased region" description="Basic residues" evidence="1">
    <location>
        <begin position="40"/>
        <end position="51"/>
    </location>
</feature>
<dbReference type="OrthoDB" id="7274887at2"/>
<protein>
    <submittedName>
        <fullName evidence="3">Uncharacterized protein</fullName>
    </submittedName>
</protein>
<organism evidence="3 4">
    <name type="scientific">Muricoccus roseus</name>
    <dbReference type="NCBI Taxonomy" id="198092"/>
    <lineage>
        <taxon>Bacteria</taxon>
        <taxon>Pseudomonadati</taxon>
        <taxon>Pseudomonadota</taxon>
        <taxon>Alphaproteobacteria</taxon>
        <taxon>Acetobacterales</taxon>
        <taxon>Roseomonadaceae</taxon>
        <taxon>Muricoccus</taxon>
    </lineage>
</organism>
<reference evidence="3 4" key="1">
    <citation type="submission" date="2016-11" db="EMBL/GenBank/DDBJ databases">
        <authorList>
            <person name="Jaros S."/>
            <person name="Januszkiewicz K."/>
            <person name="Wedrychowicz H."/>
        </authorList>
    </citation>
    <scope>NUCLEOTIDE SEQUENCE [LARGE SCALE GENOMIC DNA]</scope>
    <source>
        <strain evidence="3 4">DSM 14916</strain>
    </source>
</reference>
<feature type="region of interest" description="Disordered" evidence="1">
    <location>
        <begin position="12"/>
        <end position="128"/>
    </location>
</feature>
<feature type="compositionally biased region" description="Low complexity" evidence="1">
    <location>
        <begin position="12"/>
        <end position="24"/>
    </location>
</feature>